<dbReference type="SUPFAM" id="SSF54285">
    <property type="entry name" value="MoaD/ThiS"/>
    <property type="match status" value="1"/>
</dbReference>
<dbReference type="OrthoDB" id="6894792at2"/>
<dbReference type="InterPro" id="IPR003749">
    <property type="entry name" value="ThiS/MoaD-like"/>
</dbReference>
<dbReference type="InterPro" id="IPR016155">
    <property type="entry name" value="Mopterin_synth/thiamin_S_b"/>
</dbReference>
<comment type="caution">
    <text evidence="1">The sequence shown here is derived from an EMBL/GenBank/DDBJ whole genome shotgun (WGS) entry which is preliminary data.</text>
</comment>
<reference evidence="1 2" key="1">
    <citation type="submission" date="2016-01" db="EMBL/GenBank/DDBJ databases">
        <title>Genome sequencing of Roseivirga spongicola UST030701-084.</title>
        <authorList>
            <person name="Selvaratnam C."/>
            <person name="Thevarajoo S."/>
            <person name="Goh K.M."/>
            <person name="Ee R."/>
            <person name="Chan K.-G."/>
            <person name="Chong C.S."/>
        </authorList>
    </citation>
    <scope>NUCLEOTIDE SEQUENCE [LARGE SCALE GENOMIC DNA]</scope>
    <source>
        <strain evidence="1 2">UST030701-084</strain>
    </source>
</reference>
<dbReference type="Gene3D" id="3.10.20.30">
    <property type="match status" value="1"/>
</dbReference>
<dbReference type="InterPro" id="IPR012675">
    <property type="entry name" value="Beta-grasp_dom_sf"/>
</dbReference>
<dbReference type="EMBL" id="LRPC01000028">
    <property type="protein sequence ID" value="KYG74295.1"/>
    <property type="molecule type" value="Genomic_DNA"/>
</dbReference>
<dbReference type="STRING" id="333140.AWW68_13340"/>
<gene>
    <name evidence="1" type="ORF">AWW68_13340</name>
</gene>
<dbReference type="PANTHER" id="PTHR38031:SF1">
    <property type="entry name" value="SULFUR CARRIER PROTEIN CYSO"/>
    <property type="match status" value="1"/>
</dbReference>
<dbReference type="Pfam" id="PF02597">
    <property type="entry name" value="ThiS"/>
    <property type="match status" value="1"/>
</dbReference>
<keyword evidence="2" id="KW-1185">Reference proteome</keyword>
<accession>A0A150X6C9</accession>
<evidence type="ECO:0000313" key="1">
    <source>
        <dbReference type="EMBL" id="KYG74295.1"/>
    </source>
</evidence>
<dbReference type="AlphaFoldDB" id="A0A150X6C9"/>
<dbReference type="InterPro" id="IPR052045">
    <property type="entry name" value="Sulfur_Carrier/Prot_Modifier"/>
</dbReference>
<dbReference type="Proteomes" id="UP000075606">
    <property type="component" value="Unassembled WGS sequence"/>
</dbReference>
<evidence type="ECO:0000313" key="2">
    <source>
        <dbReference type="Proteomes" id="UP000075606"/>
    </source>
</evidence>
<sequence length="90" mass="10172">MPTIKFTSNLKRFYPNLSPIHADCKTVKEAVDLIEQNYSGLKDYIVDENGSLRKHVNIFVGNQLIKDRKSLQDVLKDGDEVYVMQALSGG</sequence>
<protein>
    <submittedName>
        <fullName evidence="1">Molybdenum cofactor biosynthesis protein MoaD</fullName>
    </submittedName>
</protein>
<organism evidence="1 2">
    <name type="scientific">Roseivirga spongicola</name>
    <dbReference type="NCBI Taxonomy" id="333140"/>
    <lineage>
        <taxon>Bacteria</taxon>
        <taxon>Pseudomonadati</taxon>
        <taxon>Bacteroidota</taxon>
        <taxon>Cytophagia</taxon>
        <taxon>Cytophagales</taxon>
        <taxon>Roseivirgaceae</taxon>
        <taxon>Roseivirga</taxon>
    </lineage>
</organism>
<proteinExistence type="predicted"/>
<name>A0A150X6C9_9BACT</name>
<dbReference type="PANTHER" id="PTHR38031">
    <property type="entry name" value="SULFUR CARRIER PROTEIN SLR0821-RELATED"/>
    <property type="match status" value="1"/>
</dbReference>